<name>A0A059EYM0_9MICR</name>
<dbReference type="EMBL" id="KK365202">
    <property type="protein sequence ID" value="KCZ80118.1"/>
    <property type="molecule type" value="Genomic_DNA"/>
</dbReference>
<dbReference type="HOGENOM" id="CLU_1602284_0_0_1"/>
<gene>
    <name evidence="1" type="ORF">H312_02480</name>
</gene>
<dbReference type="OrthoDB" id="2188312at2759"/>
<reference evidence="1 2" key="2">
    <citation type="submission" date="2014-03" db="EMBL/GenBank/DDBJ databases">
        <title>The Genome Sequence of Anncaliia algerae insect isolate PRA339.</title>
        <authorList>
            <consortium name="The Broad Institute Genome Sequencing Platform"/>
            <consortium name="The Broad Institute Genome Sequencing Center for Infectious Disease"/>
            <person name="Cuomo C."/>
            <person name="Becnel J."/>
            <person name="Sanscrainte N."/>
            <person name="Walker B."/>
            <person name="Young S.K."/>
            <person name="Zeng Q."/>
            <person name="Gargeya S."/>
            <person name="Fitzgerald M."/>
            <person name="Haas B."/>
            <person name="Abouelleil A."/>
            <person name="Alvarado L."/>
            <person name="Arachchi H.M."/>
            <person name="Berlin A.M."/>
            <person name="Chapman S.B."/>
            <person name="Dewar J."/>
            <person name="Goldberg J."/>
            <person name="Griggs A."/>
            <person name="Gujja S."/>
            <person name="Hansen M."/>
            <person name="Howarth C."/>
            <person name="Imamovic A."/>
            <person name="Larimer J."/>
            <person name="McCowan C."/>
            <person name="Murphy C."/>
            <person name="Neiman D."/>
            <person name="Pearson M."/>
            <person name="Priest M."/>
            <person name="Roberts A."/>
            <person name="Saif S."/>
            <person name="Shea T."/>
            <person name="Sisk P."/>
            <person name="Sykes S."/>
            <person name="Wortman J."/>
            <person name="Nusbaum C."/>
            <person name="Birren B."/>
        </authorList>
    </citation>
    <scope>NUCLEOTIDE SEQUENCE [LARGE SCALE GENOMIC DNA]</scope>
    <source>
        <strain evidence="1 2">PRA339</strain>
    </source>
</reference>
<reference evidence="2" key="1">
    <citation type="submission" date="2013-02" db="EMBL/GenBank/DDBJ databases">
        <authorList>
            <consortium name="The Broad Institute Genome Sequencing Platform"/>
            <person name="Cuomo C."/>
            <person name="Becnel J."/>
            <person name="Sanscrainte N."/>
            <person name="Walker B."/>
            <person name="Young S.K."/>
            <person name="Zeng Q."/>
            <person name="Gargeya S."/>
            <person name="Fitzgerald M."/>
            <person name="Haas B."/>
            <person name="Abouelleil A."/>
            <person name="Alvarado L."/>
            <person name="Arachchi H.M."/>
            <person name="Berlin A.M."/>
            <person name="Chapman S.B."/>
            <person name="Dewar J."/>
            <person name="Goldberg J."/>
            <person name="Griggs A."/>
            <person name="Gujja S."/>
            <person name="Hansen M."/>
            <person name="Howarth C."/>
            <person name="Imamovic A."/>
            <person name="Larimer J."/>
            <person name="McCowan C."/>
            <person name="Murphy C."/>
            <person name="Neiman D."/>
            <person name="Pearson M."/>
            <person name="Priest M."/>
            <person name="Roberts A."/>
            <person name="Saif S."/>
            <person name="Shea T."/>
            <person name="Sisk P."/>
            <person name="Sykes S."/>
            <person name="Wortman J."/>
            <person name="Nusbaum C."/>
            <person name="Birren B."/>
        </authorList>
    </citation>
    <scope>NUCLEOTIDE SEQUENCE [LARGE SCALE GENOMIC DNA]</scope>
    <source>
        <strain evidence="2">PRA339</strain>
    </source>
</reference>
<organism evidence="1 2">
    <name type="scientific">Anncaliia algerae PRA339</name>
    <dbReference type="NCBI Taxonomy" id="1288291"/>
    <lineage>
        <taxon>Eukaryota</taxon>
        <taxon>Fungi</taxon>
        <taxon>Fungi incertae sedis</taxon>
        <taxon>Microsporidia</taxon>
        <taxon>Tubulinosematoidea</taxon>
        <taxon>Tubulinosematidae</taxon>
        <taxon>Anncaliia</taxon>
    </lineage>
</organism>
<dbReference type="AlphaFoldDB" id="A0A059EYM0"/>
<dbReference type="VEuPathDB" id="MicrosporidiaDB:H312_02480"/>
<sequence>MGSICSVCLSKKSFDISIVGTDQEKRESLYKFITKGHTLKGQYQEIKLKNYKYNYSLKVLNTDLYSADISDTLTKFCQGVFFVCDLTKQSYGEVITEFENYLSHFVKNKCFVIVFCYVYTPAEEFEQYASLNSFKLIYISPEDDEIKKFKLGFNWMENNFSMINKK</sequence>
<accession>A0A059EYM0</accession>
<protein>
    <submittedName>
        <fullName evidence="1">Uncharacterized protein</fullName>
    </submittedName>
</protein>
<proteinExistence type="predicted"/>
<evidence type="ECO:0000313" key="2">
    <source>
        <dbReference type="Proteomes" id="UP000030655"/>
    </source>
</evidence>
<evidence type="ECO:0000313" key="1">
    <source>
        <dbReference type="EMBL" id="KCZ80118.1"/>
    </source>
</evidence>
<keyword evidence="2" id="KW-1185">Reference proteome</keyword>
<dbReference type="Proteomes" id="UP000030655">
    <property type="component" value="Unassembled WGS sequence"/>
</dbReference>